<proteinExistence type="predicted"/>
<dbReference type="HOGENOM" id="CLU_3397043_0_0_5"/>
<protein>
    <submittedName>
        <fullName evidence="1">Uncharacterized protein</fullName>
    </submittedName>
</protein>
<accession>D5QJ13</accession>
<name>D5QJ13_NOVHA</name>
<dbReference type="Proteomes" id="UP000006468">
    <property type="component" value="Chromosome"/>
</dbReference>
<evidence type="ECO:0000313" key="1">
    <source>
        <dbReference type="EMBL" id="EFG82960.1"/>
    </source>
</evidence>
<comment type="caution">
    <text evidence="1">The sequence shown here is derived from an EMBL/GenBank/DDBJ whole genome shotgun (WGS) entry which is preliminary data.</text>
</comment>
<dbReference type="EMBL" id="ADTV01000066">
    <property type="protein sequence ID" value="EFG82960.1"/>
    <property type="molecule type" value="Genomic_DNA"/>
</dbReference>
<sequence length="31" mass="3201">MCRIGRATLDPIGSGDSIAPGFHDVTRRGSG</sequence>
<organism evidence="1 2">
    <name type="scientific">Novacetimonas hansenii ATCC 23769</name>
    <dbReference type="NCBI Taxonomy" id="714995"/>
    <lineage>
        <taxon>Bacteria</taxon>
        <taxon>Pseudomonadati</taxon>
        <taxon>Pseudomonadota</taxon>
        <taxon>Alphaproteobacteria</taxon>
        <taxon>Acetobacterales</taxon>
        <taxon>Acetobacteraceae</taxon>
        <taxon>Novacetimonas</taxon>
    </lineage>
</organism>
<reference evidence="1 2" key="1">
    <citation type="journal article" date="2010" name="J. Bacteriol.">
        <title>Genome sequence of a cellulose-producing bacterium, Gluconacetobacter hansenii ATCC 23769.</title>
        <authorList>
            <person name="Iyer P.R."/>
            <person name="Geib S.M."/>
            <person name="Catchmark J."/>
            <person name="Kao T.H."/>
            <person name="Tien M."/>
        </authorList>
    </citation>
    <scope>NUCLEOTIDE SEQUENCE [LARGE SCALE GENOMIC DNA]</scope>
    <source>
        <strain evidence="1 2">ATCC 23769</strain>
    </source>
</reference>
<gene>
    <name evidence="1" type="ORF">GXY_15732</name>
</gene>
<dbReference type="AlphaFoldDB" id="D5QJ13"/>
<evidence type="ECO:0000313" key="2">
    <source>
        <dbReference type="Proteomes" id="UP000006468"/>
    </source>
</evidence>